<organism evidence="2">
    <name type="scientific">marine sediment metagenome</name>
    <dbReference type="NCBI Taxonomy" id="412755"/>
    <lineage>
        <taxon>unclassified sequences</taxon>
        <taxon>metagenomes</taxon>
        <taxon>ecological metagenomes</taxon>
    </lineage>
</organism>
<dbReference type="Pfam" id="PF20469">
    <property type="entry name" value="OLD-like_TOPRIM"/>
    <property type="match status" value="1"/>
</dbReference>
<dbReference type="EMBL" id="BARU01009014">
    <property type="protein sequence ID" value="GAH46703.1"/>
    <property type="molecule type" value="Genomic_DNA"/>
</dbReference>
<reference evidence="2" key="1">
    <citation type="journal article" date="2014" name="Front. Microbiol.">
        <title>High frequency of phylogenetically diverse reductive dehalogenase-homologous genes in deep subseafloor sedimentary metagenomes.</title>
        <authorList>
            <person name="Kawai M."/>
            <person name="Futagami T."/>
            <person name="Toyoda A."/>
            <person name="Takaki Y."/>
            <person name="Nishi S."/>
            <person name="Hori S."/>
            <person name="Arai W."/>
            <person name="Tsubouchi T."/>
            <person name="Morono Y."/>
            <person name="Uchiyama I."/>
            <person name="Ito T."/>
            <person name="Fujiyama A."/>
            <person name="Inagaki F."/>
            <person name="Takami H."/>
        </authorList>
    </citation>
    <scope>NUCLEOTIDE SEQUENCE</scope>
    <source>
        <strain evidence="2">Expedition CK06-06</strain>
    </source>
</reference>
<accession>X1HN25</accession>
<dbReference type="InterPro" id="IPR034139">
    <property type="entry name" value="TOPRIM_OLD"/>
</dbReference>
<proteinExistence type="predicted"/>
<evidence type="ECO:0000259" key="1">
    <source>
        <dbReference type="Pfam" id="PF20469"/>
    </source>
</evidence>
<feature type="domain" description="OLD protein-like TOPRIM" evidence="1">
    <location>
        <begin position="69"/>
        <end position="141"/>
    </location>
</feature>
<gene>
    <name evidence="2" type="ORF">S03H2_17469</name>
</gene>
<protein>
    <recommendedName>
        <fullName evidence="1">OLD protein-like TOPRIM domain-containing protein</fullName>
    </recommendedName>
</protein>
<comment type="caution">
    <text evidence="2">The sequence shown here is derived from an EMBL/GenBank/DDBJ whole genome shotgun (WGS) entry which is preliminary data.</text>
</comment>
<evidence type="ECO:0000313" key="2">
    <source>
        <dbReference type="EMBL" id="GAH46703.1"/>
    </source>
</evidence>
<dbReference type="AlphaFoldDB" id="X1HN25"/>
<sequence length="190" mass="21906">MQTFISTHSSHITSQSIFNDIKYFFKESVNSVICKNLFDLEKQYGTEDSEKKNFQFLKQYLTLSKSELFFAEKIVFIEGDTERILLPAMMKKIDNENKDTENYSPLLSQNISIVEVGAYSHIFDSFLNFLGIKTLIITDIDLIDSDNKKCRVADGVNTSNASIKYFLKDKDFNNLKGLNQKYCRKKILSG</sequence>
<dbReference type="CDD" id="cd01026">
    <property type="entry name" value="TOPRIM_OLD"/>
    <property type="match status" value="1"/>
</dbReference>
<name>X1HN25_9ZZZZ</name>